<proteinExistence type="predicted"/>
<reference evidence="1" key="1">
    <citation type="submission" date="2020-05" db="EMBL/GenBank/DDBJ databases">
        <authorList>
            <person name="Chiriac C."/>
            <person name="Salcher M."/>
            <person name="Ghai R."/>
            <person name="Kavagutti S V."/>
        </authorList>
    </citation>
    <scope>NUCLEOTIDE SEQUENCE</scope>
</reference>
<dbReference type="EMBL" id="CAEZTJ010000099">
    <property type="protein sequence ID" value="CAB4571186.1"/>
    <property type="molecule type" value="Genomic_DNA"/>
</dbReference>
<evidence type="ECO:0000313" key="1">
    <source>
        <dbReference type="EMBL" id="CAB4571186.1"/>
    </source>
</evidence>
<name>A0A6J6E5S8_9ZZZZ</name>
<dbReference type="AlphaFoldDB" id="A0A6J6E5S8"/>
<accession>A0A6J6E5S8</accession>
<gene>
    <name evidence="1" type="ORF">UFOPK1650_00709</name>
</gene>
<organism evidence="1">
    <name type="scientific">freshwater metagenome</name>
    <dbReference type="NCBI Taxonomy" id="449393"/>
    <lineage>
        <taxon>unclassified sequences</taxon>
        <taxon>metagenomes</taxon>
        <taxon>ecological metagenomes</taxon>
    </lineage>
</organism>
<protein>
    <submittedName>
        <fullName evidence="1">Unannotated protein</fullName>
    </submittedName>
</protein>
<sequence>MAREISHLVATDLLLFVESIDQRTGDADLLHPGPPRTRCQLRSILLSFDTDRGCFDSKWQILAHQNYALTFIGEIACNREDPGIVRSIATESAR</sequence>